<evidence type="ECO:0000313" key="4">
    <source>
        <dbReference type="Proteomes" id="UP001140011"/>
    </source>
</evidence>
<comment type="caution">
    <text evidence="3">The sequence shown here is derived from an EMBL/GenBank/DDBJ whole genome shotgun (WGS) entry which is preliminary data.</text>
</comment>
<dbReference type="Proteomes" id="UP001140011">
    <property type="component" value="Unassembled WGS sequence"/>
</dbReference>
<evidence type="ECO:0000313" key="3">
    <source>
        <dbReference type="EMBL" id="KAJ2751400.1"/>
    </source>
</evidence>
<accession>A0A9W8GVK7</accession>
<gene>
    <name evidence="3" type="ORF">GGI19_004507</name>
</gene>
<feature type="transmembrane region" description="Helical" evidence="2">
    <location>
        <begin position="65"/>
        <end position="90"/>
    </location>
</feature>
<name>A0A9W8GVK7_9FUNG</name>
<proteinExistence type="predicted"/>
<feature type="transmembrane region" description="Helical" evidence="2">
    <location>
        <begin position="183"/>
        <end position="205"/>
    </location>
</feature>
<feature type="region of interest" description="Disordered" evidence="1">
    <location>
        <begin position="459"/>
        <end position="487"/>
    </location>
</feature>
<keyword evidence="2" id="KW-1133">Transmembrane helix</keyword>
<evidence type="ECO:0000256" key="2">
    <source>
        <dbReference type="SAM" id="Phobius"/>
    </source>
</evidence>
<keyword evidence="4" id="KW-1185">Reference proteome</keyword>
<keyword evidence="2" id="KW-0812">Transmembrane</keyword>
<sequence length="508" mass="57413">MYYDFTPAEEARVQLAAFFGIKVDPVGYVDLAAVVIYSLILFFGLCANIYVWCNRHYAPLKAKNIPLMTGIYLHSVFFFLGDLTLCGMVHVRGPFFGNCTLMLIWFRSMMGNFSLGSLLTIRSYKLYRVFCMNKPMHGYNRAVPYVLYIALILAAGTISTIIPKHLTVDYIEGVEFCIDNPNLVTSYCSVLWFMWCIYFMMMYLLRNVRSSFNEFREMAISLGLLVFCTIFNQAVLYCVPRLPTSLSWRLALLSVDQITANYIWWLIMLKPIYKCIFHHDKYLAQWKQKMTADGLRAQYGMGMGETEMSTHSNTLVNGHQETGSSKAVESDPSYTESTRLAINRLATLSESSHGRIAATAAGWETSESGDTVSGEDYFYRHSISFAQKFERRKSEPFVSAGATSTPLTRGANIHERGSKYRMLTQRVLSHHDAVELVEETSANSDSVLVDFGLQDSRAQDTASLHESSSPECAQQKPPARSSEIHRWQRSDTDLSLLSSGCSGGRRLL</sequence>
<dbReference type="EMBL" id="JANBUH010000406">
    <property type="protein sequence ID" value="KAJ2751400.1"/>
    <property type="molecule type" value="Genomic_DNA"/>
</dbReference>
<feature type="transmembrane region" description="Helical" evidence="2">
    <location>
        <begin position="142"/>
        <end position="163"/>
    </location>
</feature>
<feature type="transmembrane region" description="Helical" evidence="2">
    <location>
        <begin position="217"/>
        <end position="236"/>
    </location>
</feature>
<dbReference type="OrthoDB" id="5540267at2759"/>
<feature type="transmembrane region" description="Helical" evidence="2">
    <location>
        <begin position="31"/>
        <end position="53"/>
    </location>
</feature>
<dbReference type="AlphaFoldDB" id="A0A9W8GVK7"/>
<organism evidence="3 4">
    <name type="scientific">Coemansia pectinata</name>
    <dbReference type="NCBI Taxonomy" id="1052879"/>
    <lineage>
        <taxon>Eukaryota</taxon>
        <taxon>Fungi</taxon>
        <taxon>Fungi incertae sedis</taxon>
        <taxon>Zoopagomycota</taxon>
        <taxon>Kickxellomycotina</taxon>
        <taxon>Kickxellomycetes</taxon>
        <taxon>Kickxellales</taxon>
        <taxon>Kickxellaceae</taxon>
        <taxon>Coemansia</taxon>
    </lineage>
</organism>
<feature type="transmembrane region" description="Helical" evidence="2">
    <location>
        <begin position="102"/>
        <end position="121"/>
    </location>
</feature>
<protein>
    <recommendedName>
        <fullName evidence="5">G-protein coupled receptors family 3 profile domain-containing protein</fullName>
    </recommendedName>
</protein>
<keyword evidence="2" id="KW-0472">Membrane</keyword>
<evidence type="ECO:0000256" key="1">
    <source>
        <dbReference type="SAM" id="MobiDB-lite"/>
    </source>
</evidence>
<evidence type="ECO:0008006" key="5">
    <source>
        <dbReference type="Google" id="ProtNLM"/>
    </source>
</evidence>
<feature type="compositionally biased region" description="Polar residues" evidence="1">
    <location>
        <begin position="459"/>
        <end position="472"/>
    </location>
</feature>
<reference evidence="3" key="1">
    <citation type="submission" date="2022-07" db="EMBL/GenBank/DDBJ databases">
        <title>Phylogenomic reconstructions and comparative analyses of Kickxellomycotina fungi.</title>
        <authorList>
            <person name="Reynolds N.K."/>
            <person name="Stajich J.E."/>
            <person name="Barry K."/>
            <person name="Grigoriev I.V."/>
            <person name="Crous P."/>
            <person name="Smith M.E."/>
        </authorList>
    </citation>
    <scope>NUCLEOTIDE SEQUENCE</scope>
    <source>
        <strain evidence="3">BCRC 34297</strain>
    </source>
</reference>